<evidence type="ECO:0000256" key="5">
    <source>
        <dbReference type="ARBA" id="ARBA00022777"/>
    </source>
</evidence>
<name>E6X779_CELAD</name>
<dbReference type="EC" id="2.7.1.49" evidence="2"/>
<dbReference type="CDD" id="cd01169">
    <property type="entry name" value="HMPP_kinase"/>
    <property type="match status" value="1"/>
</dbReference>
<dbReference type="SUPFAM" id="SSF53613">
    <property type="entry name" value="Ribokinase-like"/>
    <property type="match status" value="1"/>
</dbReference>
<evidence type="ECO:0000256" key="4">
    <source>
        <dbReference type="ARBA" id="ARBA00022741"/>
    </source>
</evidence>
<sequence>MTVKKIKTVLAIAGSDSGAGAGIQADLKTISACGAYGTSAITALTAQNTLGVFDIHPIPTLHLKKQIEAILDDIGTDAVKIGMLHNSNTIQTVAHCLKKYHVQNIVIDPVMVASSGDSLLHTDAITSLKKELFPLARLITPNIPECELLLDKKITKKSDLKELAQELGKRYHTSILLKAGHLNLEILTDVLYNIENDSLVELASKKVDSKNTHGTGCTLSSAIAAFLAHGNSLEDAVKKGKKYLEHAIIKSAGHTLGKGHGPLHHFYEFW</sequence>
<dbReference type="STRING" id="688270.Celal_1217"/>
<dbReference type="NCBIfam" id="TIGR00097">
    <property type="entry name" value="HMP-P_kinase"/>
    <property type="match status" value="1"/>
</dbReference>
<dbReference type="Gene3D" id="3.40.1190.20">
    <property type="match status" value="1"/>
</dbReference>
<dbReference type="PANTHER" id="PTHR20858">
    <property type="entry name" value="PHOSPHOMETHYLPYRIMIDINE KINASE"/>
    <property type="match status" value="1"/>
</dbReference>
<dbReference type="RefSeq" id="WP_013550016.1">
    <property type="nucleotide sequence ID" value="NC_014934.1"/>
</dbReference>
<organism evidence="8 9">
    <name type="scientific">Cellulophaga algicola (strain DSM 14237 / IC166 / ACAM 630)</name>
    <dbReference type="NCBI Taxonomy" id="688270"/>
    <lineage>
        <taxon>Bacteria</taxon>
        <taxon>Pseudomonadati</taxon>
        <taxon>Bacteroidota</taxon>
        <taxon>Flavobacteriia</taxon>
        <taxon>Flavobacteriales</taxon>
        <taxon>Flavobacteriaceae</taxon>
        <taxon>Cellulophaga</taxon>
    </lineage>
</organism>
<keyword evidence="5 8" id="KW-0418">Kinase</keyword>
<dbReference type="AlphaFoldDB" id="E6X779"/>
<evidence type="ECO:0000313" key="9">
    <source>
        <dbReference type="Proteomes" id="UP000008634"/>
    </source>
</evidence>
<keyword evidence="4" id="KW-0547">Nucleotide-binding</keyword>
<comment type="pathway">
    <text evidence="1">Cofactor biosynthesis; thiamine diphosphate biosynthesis.</text>
</comment>
<dbReference type="KEGG" id="cao:Celal_1217"/>
<dbReference type="GO" id="GO:0005524">
    <property type="term" value="F:ATP binding"/>
    <property type="evidence" value="ECO:0007669"/>
    <property type="project" value="UniProtKB-KW"/>
</dbReference>
<keyword evidence="3 8" id="KW-0808">Transferase</keyword>
<accession>E6X779</accession>
<evidence type="ECO:0000256" key="1">
    <source>
        <dbReference type="ARBA" id="ARBA00004948"/>
    </source>
</evidence>
<dbReference type="GO" id="GO:0008972">
    <property type="term" value="F:phosphomethylpyrimidine kinase activity"/>
    <property type="evidence" value="ECO:0007669"/>
    <property type="project" value="InterPro"/>
</dbReference>
<dbReference type="InterPro" id="IPR004399">
    <property type="entry name" value="HMP/HMP-P_kinase_dom"/>
</dbReference>
<dbReference type="Pfam" id="PF08543">
    <property type="entry name" value="Phos_pyr_kin"/>
    <property type="match status" value="1"/>
</dbReference>
<evidence type="ECO:0000313" key="8">
    <source>
        <dbReference type="EMBL" id="ADV48532.1"/>
    </source>
</evidence>
<gene>
    <name evidence="8" type="ordered locus">Celal_1217</name>
</gene>
<dbReference type="PANTHER" id="PTHR20858:SF17">
    <property type="entry name" value="HYDROXYMETHYLPYRIMIDINE_PHOSPHOMETHYLPYRIMIDINE KINASE THI20-RELATED"/>
    <property type="match status" value="1"/>
</dbReference>
<keyword evidence="6" id="KW-0067">ATP-binding</keyword>
<evidence type="ECO:0000256" key="2">
    <source>
        <dbReference type="ARBA" id="ARBA00012135"/>
    </source>
</evidence>
<dbReference type="FunFam" id="3.40.1190.20:FF:000003">
    <property type="entry name" value="Phosphomethylpyrimidine kinase ThiD"/>
    <property type="match status" value="1"/>
</dbReference>
<dbReference type="OrthoDB" id="9810880at2"/>
<evidence type="ECO:0000259" key="7">
    <source>
        <dbReference type="Pfam" id="PF08543"/>
    </source>
</evidence>
<dbReference type="GO" id="GO:0008902">
    <property type="term" value="F:hydroxymethylpyrimidine kinase activity"/>
    <property type="evidence" value="ECO:0007669"/>
    <property type="project" value="UniProtKB-EC"/>
</dbReference>
<feature type="domain" description="Pyridoxamine kinase/Phosphomethylpyrimidine kinase" evidence="7">
    <location>
        <begin position="16"/>
        <end position="264"/>
    </location>
</feature>
<dbReference type="HOGENOM" id="CLU_020520_0_3_10"/>
<dbReference type="EMBL" id="CP002453">
    <property type="protein sequence ID" value="ADV48532.1"/>
    <property type="molecule type" value="Genomic_DNA"/>
</dbReference>
<evidence type="ECO:0000256" key="3">
    <source>
        <dbReference type="ARBA" id="ARBA00022679"/>
    </source>
</evidence>
<proteinExistence type="predicted"/>
<protein>
    <recommendedName>
        <fullName evidence="2">hydroxymethylpyrimidine kinase</fullName>
        <ecNumber evidence="2">2.7.1.49</ecNumber>
    </recommendedName>
</protein>
<dbReference type="GO" id="GO:0009228">
    <property type="term" value="P:thiamine biosynthetic process"/>
    <property type="evidence" value="ECO:0007669"/>
    <property type="project" value="InterPro"/>
</dbReference>
<dbReference type="eggNOG" id="COG0351">
    <property type="taxonomic scope" value="Bacteria"/>
</dbReference>
<keyword evidence="9" id="KW-1185">Reference proteome</keyword>
<dbReference type="GO" id="GO:0005829">
    <property type="term" value="C:cytosol"/>
    <property type="evidence" value="ECO:0007669"/>
    <property type="project" value="TreeGrafter"/>
</dbReference>
<dbReference type="Proteomes" id="UP000008634">
    <property type="component" value="Chromosome"/>
</dbReference>
<reference evidence="8 9" key="1">
    <citation type="journal article" date="2010" name="Stand. Genomic Sci.">
        <title>Complete genome sequence of Cellulophaga algicola type strain (IC166).</title>
        <authorList>
            <person name="Abt B."/>
            <person name="Lu M."/>
            <person name="Misra M."/>
            <person name="Han C."/>
            <person name="Nolan M."/>
            <person name="Lucas S."/>
            <person name="Hammon N."/>
            <person name="Deshpande S."/>
            <person name="Cheng J.F."/>
            <person name="Tapia R."/>
            <person name="Goodwin L."/>
            <person name="Pitluck S."/>
            <person name="Liolios K."/>
            <person name="Pagani I."/>
            <person name="Ivanova N."/>
            <person name="Mavromatis K."/>
            <person name="Ovchinikova G."/>
            <person name="Pati A."/>
            <person name="Chen A."/>
            <person name="Palaniappan K."/>
            <person name="Land M."/>
            <person name="Hauser L."/>
            <person name="Chang Y.J."/>
            <person name="Jeffries C.D."/>
            <person name="Detter J.C."/>
            <person name="Brambilla E."/>
            <person name="Rohde M."/>
            <person name="Tindall B.J."/>
            <person name="Goker M."/>
            <person name="Woyke T."/>
            <person name="Bristow J."/>
            <person name="Eisen J.A."/>
            <person name="Markowitz V."/>
            <person name="Hugenholtz P."/>
            <person name="Kyrpides N.C."/>
            <person name="Klenk H.P."/>
            <person name="Lapidus A."/>
        </authorList>
    </citation>
    <scope>NUCLEOTIDE SEQUENCE [LARGE SCALE GENOMIC DNA]</scope>
    <source>
        <strain evidence="9">DSM 14237 / IC166 / ACAM 630</strain>
    </source>
</reference>
<evidence type="ECO:0000256" key="6">
    <source>
        <dbReference type="ARBA" id="ARBA00022840"/>
    </source>
</evidence>
<dbReference type="InterPro" id="IPR013749">
    <property type="entry name" value="PM/HMP-P_kinase-1"/>
</dbReference>
<dbReference type="InterPro" id="IPR029056">
    <property type="entry name" value="Ribokinase-like"/>
</dbReference>